<accession>A0ABW1U4X3</accession>
<dbReference type="InterPro" id="IPR031982">
    <property type="entry name" value="PilE-like"/>
</dbReference>
<evidence type="ECO:0000313" key="3">
    <source>
        <dbReference type="Proteomes" id="UP001596270"/>
    </source>
</evidence>
<dbReference type="PANTHER" id="PTHR30093:SF47">
    <property type="entry name" value="TYPE IV PILUS NON-CORE MINOR PILIN PILE"/>
    <property type="match status" value="1"/>
</dbReference>
<reference evidence="3" key="1">
    <citation type="journal article" date="2019" name="Int. J. Syst. Evol. Microbiol.">
        <title>The Global Catalogue of Microorganisms (GCM) 10K type strain sequencing project: providing services to taxonomists for standard genome sequencing and annotation.</title>
        <authorList>
            <consortium name="The Broad Institute Genomics Platform"/>
            <consortium name="The Broad Institute Genome Sequencing Center for Infectious Disease"/>
            <person name="Wu L."/>
            <person name="Ma J."/>
        </authorList>
    </citation>
    <scope>NUCLEOTIDE SEQUENCE [LARGE SCALE GENOMIC DNA]</scope>
    <source>
        <strain evidence="3">CCUG 39402</strain>
    </source>
</reference>
<sequence>MRNRGFTLIELMIVVAIVAIISAVALPSYNNSIAKSRRAEARGQLLETAQFMQRFYSQNDSFSQDRAGNAVAVPTALATVPKTAAAGAGTYSISFSGTPTVATFTVQAVPVVGGPMATDKCGSLLLDNTGRRTISGTVTVEECWR</sequence>
<evidence type="ECO:0000313" key="2">
    <source>
        <dbReference type="EMBL" id="MFC6283997.1"/>
    </source>
</evidence>
<evidence type="ECO:0000256" key="1">
    <source>
        <dbReference type="SAM" id="Phobius"/>
    </source>
</evidence>
<protein>
    <submittedName>
        <fullName evidence="2">Type IV pilin protein</fullName>
    </submittedName>
</protein>
<name>A0ABW1U4X3_9BURK</name>
<proteinExistence type="predicted"/>
<keyword evidence="1" id="KW-1133">Transmembrane helix</keyword>
<dbReference type="InterPro" id="IPR045584">
    <property type="entry name" value="Pilin-like"/>
</dbReference>
<keyword evidence="3" id="KW-1185">Reference proteome</keyword>
<dbReference type="Proteomes" id="UP001596270">
    <property type="component" value="Unassembled WGS sequence"/>
</dbReference>
<dbReference type="EMBL" id="JBHSRS010000084">
    <property type="protein sequence ID" value="MFC6283997.1"/>
    <property type="molecule type" value="Genomic_DNA"/>
</dbReference>
<organism evidence="2 3">
    <name type="scientific">Polaromonas aquatica</name>
    <dbReference type="NCBI Taxonomy" id="332657"/>
    <lineage>
        <taxon>Bacteria</taxon>
        <taxon>Pseudomonadati</taxon>
        <taxon>Pseudomonadota</taxon>
        <taxon>Betaproteobacteria</taxon>
        <taxon>Burkholderiales</taxon>
        <taxon>Comamonadaceae</taxon>
        <taxon>Polaromonas</taxon>
    </lineage>
</organism>
<dbReference type="PROSITE" id="PS00409">
    <property type="entry name" value="PROKAR_NTER_METHYL"/>
    <property type="match status" value="1"/>
</dbReference>
<dbReference type="Pfam" id="PF16732">
    <property type="entry name" value="ComP_DUS"/>
    <property type="match status" value="1"/>
</dbReference>
<dbReference type="Gene3D" id="3.30.700.10">
    <property type="entry name" value="Glycoprotein, Type 4 Pilin"/>
    <property type="match status" value="1"/>
</dbReference>
<dbReference type="PANTHER" id="PTHR30093">
    <property type="entry name" value="GENERAL SECRETION PATHWAY PROTEIN G"/>
    <property type="match status" value="1"/>
</dbReference>
<comment type="caution">
    <text evidence="2">The sequence shown here is derived from an EMBL/GenBank/DDBJ whole genome shotgun (WGS) entry which is preliminary data.</text>
</comment>
<dbReference type="NCBIfam" id="TIGR02532">
    <property type="entry name" value="IV_pilin_GFxxxE"/>
    <property type="match status" value="1"/>
</dbReference>
<dbReference type="InterPro" id="IPR012902">
    <property type="entry name" value="N_methyl_site"/>
</dbReference>
<dbReference type="RefSeq" id="WP_371439763.1">
    <property type="nucleotide sequence ID" value="NZ_JBHSRS010000084.1"/>
</dbReference>
<gene>
    <name evidence="2" type="ORF">ACFQND_22455</name>
</gene>
<dbReference type="Pfam" id="PF07963">
    <property type="entry name" value="N_methyl"/>
    <property type="match status" value="1"/>
</dbReference>
<feature type="transmembrane region" description="Helical" evidence="1">
    <location>
        <begin position="6"/>
        <end position="29"/>
    </location>
</feature>
<keyword evidence="1" id="KW-0472">Membrane</keyword>
<dbReference type="SUPFAM" id="SSF54523">
    <property type="entry name" value="Pili subunits"/>
    <property type="match status" value="1"/>
</dbReference>
<keyword evidence="1" id="KW-0812">Transmembrane</keyword>